<dbReference type="InterPro" id="IPR029063">
    <property type="entry name" value="SAM-dependent_MTases_sf"/>
</dbReference>
<gene>
    <name evidence="6" type="ORF">B1B_19679</name>
</gene>
<comment type="similarity">
    <text evidence="1">Belongs to the eukaryotic/archaeal PrmC-related family.</text>
</comment>
<sequence length="130" mass="14109">MMDLVDLDLPVDPRVYPIREDSLLLARTAGVHAGERVLEVGCGSGLASLSAARAGGRVLATDVNPYALRTLQRAARQRGLSVALARADLFPGLRVFDVVLFNPPYLPSLPKEEEGSRWDRWALGRGTGWA</sequence>
<dbReference type="InterPro" id="IPR052190">
    <property type="entry name" value="Euk-Arch_PrmC-MTase"/>
</dbReference>
<proteinExistence type="inferred from homology"/>
<dbReference type="Gene3D" id="3.40.50.150">
    <property type="entry name" value="Vaccinia Virus protein VP39"/>
    <property type="match status" value="1"/>
</dbReference>
<dbReference type="GO" id="GO:0032259">
    <property type="term" value="P:methylation"/>
    <property type="evidence" value="ECO:0007669"/>
    <property type="project" value="UniProtKB-KW"/>
</dbReference>
<organism evidence="6">
    <name type="scientific">mine drainage metagenome</name>
    <dbReference type="NCBI Taxonomy" id="410659"/>
    <lineage>
        <taxon>unclassified sequences</taxon>
        <taxon>metagenomes</taxon>
        <taxon>ecological metagenomes</taxon>
    </lineage>
</organism>
<dbReference type="EMBL" id="AUZY01013227">
    <property type="protein sequence ID" value="EQD25801.1"/>
    <property type="molecule type" value="Genomic_DNA"/>
</dbReference>
<keyword evidence="4" id="KW-0949">S-adenosyl-L-methionine</keyword>
<feature type="domain" description="Methyltransferase small" evidence="5">
    <location>
        <begin position="22"/>
        <end position="105"/>
    </location>
</feature>
<keyword evidence="2 6" id="KW-0489">Methyltransferase</keyword>
<dbReference type="AlphaFoldDB" id="T0XSH0"/>
<dbReference type="GO" id="GO:0008276">
    <property type="term" value="F:protein methyltransferase activity"/>
    <property type="evidence" value="ECO:0007669"/>
    <property type="project" value="TreeGrafter"/>
</dbReference>
<evidence type="ECO:0000256" key="1">
    <source>
        <dbReference type="ARBA" id="ARBA00006149"/>
    </source>
</evidence>
<evidence type="ECO:0000259" key="5">
    <source>
        <dbReference type="Pfam" id="PF05175"/>
    </source>
</evidence>
<keyword evidence="3 6" id="KW-0808">Transferase</keyword>
<dbReference type="SUPFAM" id="SSF53335">
    <property type="entry name" value="S-adenosyl-L-methionine-dependent methyltransferases"/>
    <property type="match status" value="1"/>
</dbReference>
<dbReference type="PROSITE" id="PS00092">
    <property type="entry name" value="N6_MTASE"/>
    <property type="match status" value="1"/>
</dbReference>
<evidence type="ECO:0000256" key="4">
    <source>
        <dbReference type="ARBA" id="ARBA00022691"/>
    </source>
</evidence>
<evidence type="ECO:0000313" key="6">
    <source>
        <dbReference type="EMBL" id="EQD25801.1"/>
    </source>
</evidence>
<dbReference type="GO" id="GO:0008757">
    <property type="term" value="F:S-adenosylmethionine-dependent methyltransferase activity"/>
    <property type="evidence" value="ECO:0007669"/>
    <property type="project" value="TreeGrafter"/>
</dbReference>
<evidence type="ECO:0000256" key="2">
    <source>
        <dbReference type="ARBA" id="ARBA00022603"/>
    </source>
</evidence>
<protein>
    <submittedName>
        <fullName evidence="6">Methyltransferase related protein</fullName>
    </submittedName>
</protein>
<dbReference type="CDD" id="cd02440">
    <property type="entry name" value="AdoMet_MTases"/>
    <property type="match status" value="1"/>
</dbReference>
<comment type="caution">
    <text evidence="6">The sequence shown here is derived from an EMBL/GenBank/DDBJ whole genome shotgun (WGS) entry which is preliminary data.</text>
</comment>
<evidence type="ECO:0000256" key="3">
    <source>
        <dbReference type="ARBA" id="ARBA00022679"/>
    </source>
</evidence>
<accession>T0XSH0</accession>
<dbReference type="Pfam" id="PF05175">
    <property type="entry name" value="MTS"/>
    <property type="match status" value="1"/>
</dbReference>
<dbReference type="InterPro" id="IPR007848">
    <property type="entry name" value="Small_mtfrase_dom"/>
</dbReference>
<reference evidence="6" key="1">
    <citation type="submission" date="2013-08" db="EMBL/GenBank/DDBJ databases">
        <authorList>
            <person name="Mendez C."/>
            <person name="Richter M."/>
            <person name="Ferrer M."/>
            <person name="Sanchez J."/>
        </authorList>
    </citation>
    <scope>NUCLEOTIDE SEQUENCE</scope>
</reference>
<reference evidence="6" key="2">
    <citation type="journal article" date="2014" name="ISME J.">
        <title>Microbial stratification in low pH oxic and suboxic macroscopic growths along an acid mine drainage.</title>
        <authorList>
            <person name="Mendez-Garcia C."/>
            <person name="Mesa V."/>
            <person name="Sprenger R.R."/>
            <person name="Richter M."/>
            <person name="Diez M.S."/>
            <person name="Solano J."/>
            <person name="Bargiela R."/>
            <person name="Golyshina O.V."/>
            <person name="Manteca A."/>
            <person name="Ramos J.L."/>
            <person name="Gallego J.R."/>
            <person name="Llorente I."/>
            <person name="Martins Dos Santos V.A."/>
            <person name="Jensen O.N."/>
            <person name="Pelaez A.I."/>
            <person name="Sanchez J."/>
            <person name="Ferrer M."/>
        </authorList>
    </citation>
    <scope>NUCLEOTIDE SEQUENCE</scope>
</reference>
<dbReference type="GO" id="GO:0035657">
    <property type="term" value="C:eRF1 methyltransferase complex"/>
    <property type="evidence" value="ECO:0007669"/>
    <property type="project" value="TreeGrafter"/>
</dbReference>
<dbReference type="GO" id="GO:0003676">
    <property type="term" value="F:nucleic acid binding"/>
    <property type="evidence" value="ECO:0007669"/>
    <property type="project" value="InterPro"/>
</dbReference>
<name>T0XSH0_9ZZZZ</name>
<dbReference type="PANTHER" id="PTHR45875">
    <property type="entry name" value="METHYLTRANSFERASE N6AMT1"/>
    <property type="match status" value="1"/>
</dbReference>
<dbReference type="InterPro" id="IPR002052">
    <property type="entry name" value="DNA_methylase_N6_adenine_CS"/>
</dbReference>
<dbReference type="PANTHER" id="PTHR45875:SF1">
    <property type="entry name" value="METHYLTRANSFERASE N6AMT1"/>
    <property type="match status" value="1"/>
</dbReference>